<evidence type="ECO:0000259" key="2">
    <source>
        <dbReference type="Pfam" id="PF18962"/>
    </source>
</evidence>
<gene>
    <name evidence="3" type="ORF">MON38_07220</name>
</gene>
<keyword evidence="4" id="KW-1185">Reference proteome</keyword>
<dbReference type="Gene3D" id="2.130.10.10">
    <property type="entry name" value="YVTN repeat-like/Quinoprotein amine dehydrogenase"/>
    <property type="match status" value="2"/>
</dbReference>
<reference evidence="3" key="1">
    <citation type="submission" date="2022-03" db="EMBL/GenBank/DDBJ databases">
        <title>Bacterial whole genome sequence for Hymenobacter sp. DH14.</title>
        <authorList>
            <person name="Le V."/>
        </authorList>
    </citation>
    <scope>NUCLEOTIDE SEQUENCE</scope>
    <source>
        <strain evidence="3">DH14</strain>
    </source>
</reference>
<feature type="chain" id="PRO_5040734233" evidence="1">
    <location>
        <begin position="21"/>
        <end position="447"/>
    </location>
</feature>
<dbReference type="AlphaFoldDB" id="A0A9X2AEV8"/>
<dbReference type="RefSeq" id="WP_241935488.1">
    <property type="nucleotide sequence ID" value="NZ_JALBGC010000002.1"/>
</dbReference>
<accession>A0A9X2AEV8</accession>
<keyword evidence="1" id="KW-0732">Signal</keyword>
<evidence type="ECO:0000256" key="1">
    <source>
        <dbReference type="SAM" id="SignalP"/>
    </source>
</evidence>
<dbReference type="Pfam" id="PF18962">
    <property type="entry name" value="Por_Secre_tail"/>
    <property type="match status" value="1"/>
</dbReference>
<dbReference type="NCBIfam" id="TIGR04183">
    <property type="entry name" value="Por_Secre_tail"/>
    <property type="match status" value="1"/>
</dbReference>
<dbReference type="InterPro" id="IPR015943">
    <property type="entry name" value="WD40/YVTN_repeat-like_dom_sf"/>
</dbReference>
<dbReference type="CDD" id="cd15482">
    <property type="entry name" value="Sialidase_non-viral"/>
    <property type="match status" value="1"/>
</dbReference>
<sequence>MNKLFLSCLGLCLLGFTAQAQWVNKPIGFAADTYPFYTDAIDANTAWVVGSDFISSSYVPAQVALTVNGGQTWTVTTMPVSTADEEEFTALSAVNATTAWATTVISGVEARIIRTTNGGQTWTTQSSPTVYGNPDSYPDMIHFFSTTDGVTVGDPVAPSGPMEMFTTSNGGVNWTPVAAPPAAQANEYPLSTPPAAFGNHIWFATSRGRVFHSTDKGLTWTVATVAAGAVNIGTLVFRDAQNGLLSILNPTSTAHRLYRTTDGGATWAAVTYTGPLHGTGLSVVPGTSQYVSAGADIGNGDQGSSYSRDNGQTWVSLETTYNHFVTEFVSNTVGWSSALDFSGMQLNPGANRYSGTALATRTDAALQASLTVSPNPALGGRFSLRASRTAANPATVRVLDATGRLVQQLPWSNATGLELDLSREPAGLYLLEVEGATGVARQKVVVQ</sequence>
<proteinExistence type="predicted"/>
<feature type="domain" description="Secretion system C-terminal sorting" evidence="2">
    <location>
        <begin position="373"/>
        <end position="446"/>
    </location>
</feature>
<protein>
    <submittedName>
        <fullName evidence="3">T9SS type A sorting domain-containing protein</fullName>
    </submittedName>
</protein>
<comment type="caution">
    <text evidence="3">The sequence shown here is derived from an EMBL/GenBank/DDBJ whole genome shotgun (WGS) entry which is preliminary data.</text>
</comment>
<feature type="signal peptide" evidence="1">
    <location>
        <begin position="1"/>
        <end position="20"/>
    </location>
</feature>
<dbReference type="InterPro" id="IPR026444">
    <property type="entry name" value="Secre_tail"/>
</dbReference>
<evidence type="ECO:0000313" key="4">
    <source>
        <dbReference type="Proteomes" id="UP001139193"/>
    </source>
</evidence>
<dbReference type="Proteomes" id="UP001139193">
    <property type="component" value="Unassembled WGS sequence"/>
</dbReference>
<name>A0A9X2AEV8_9BACT</name>
<dbReference type="PANTHER" id="PTHR47199">
    <property type="entry name" value="PHOTOSYSTEM II STABILITY/ASSEMBLY FACTOR HCF136, CHLOROPLASTIC"/>
    <property type="match status" value="1"/>
</dbReference>
<dbReference type="SUPFAM" id="SSF110296">
    <property type="entry name" value="Oligoxyloglucan reducing end-specific cellobiohydrolase"/>
    <property type="match status" value="1"/>
</dbReference>
<dbReference type="EMBL" id="JALBGC010000002">
    <property type="protein sequence ID" value="MCI1187207.1"/>
    <property type="molecule type" value="Genomic_DNA"/>
</dbReference>
<dbReference type="PANTHER" id="PTHR47199:SF2">
    <property type="entry name" value="PHOTOSYSTEM II STABILITY_ASSEMBLY FACTOR HCF136, CHLOROPLASTIC"/>
    <property type="match status" value="1"/>
</dbReference>
<organism evidence="3 4">
    <name type="scientific">Hymenobacter cyanobacteriorum</name>
    <dbReference type="NCBI Taxonomy" id="2926463"/>
    <lineage>
        <taxon>Bacteria</taxon>
        <taxon>Pseudomonadati</taxon>
        <taxon>Bacteroidota</taxon>
        <taxon>Cytophagia</taxon>
        <taxon>Cytophagales</taxon>
        <taxon>Hymenobacteraceae</taxon>
        <taxon>Hymenobacter</taxon>
    </lineage>
</organism>
<evidence type="ECO:0000313" key="3">
    <source>
        <dbReference type="EMBL" id="MCI1187207.1"/>
    </source>
</evidence>